<sequence>MSNKSTPVRQRIQQFQTRGPHKSTPASVGSGLRKKVLMTRTEERDRDRPDQLNTAFNGGTPQPKPKPTALNACYTPSSLYRNSNTPGRTKTPGTGKSSCSRVKERDSLMESCLSVSEDSNMIVAVRVRPLNALECTRGQVTNVVQVNGNSNELTVQAGSSADSSAGVTHFFSYDQVYYSCDPERKNYACQAKVFEGTARPLIDTAFEGYNACLFAYGQTGSGKSYSMMGIEALDDAALDGGPPHDEAGIIPRFCHELFRRIEAVKRQEQLQVEVEVSYFEIYNEKIHDLLSVQHATAASGESTPVQQQLQRPALKVREHPIFGPYVVDLSAHSVDSYSALRNWLAVGNSQRATASTAMNDKSSRSHSIFNIVLNLTDLSSDDGLSSDTDSGTVSSLRQTRRSKISLVDLAGSERISVSGSNGERIREGVSINKSLLTLGKVIAALADSRKAGGNGPLGSGTPSTFVPYRESVLTWLLRVSAIALSCTYQLG</sequence>
<protein>
    <recommendedName>
        <fullName evidence="4">Kinesin-like protein</fullName>
    </recommendedName>
</protein>
<evidence type="ECO:0000256" key="4">
    <source>
        <dbReference type="RuleBase" id="RU000394"/>
    </source>
</evidence>
<evidence type="ECO:0000256" key="2">
    <source>
        <dbReference type="ARBA" id="ARBA00022840"/>
    </source>
</evidence>
<dbReference type="PRINTS" id="PR00380">
    <property type="entry name" value="KINESINHEAVY"/>
</dbReference>
<dbReference type="SMART" id="SM00129">
    <property type="entry name" value="KISc"/>
    <property type="match status" value="1"/>
</dbReference>
<evidence type="ECO:0000259" key="6">
    <source>
        <dbReference type="PROSITE" id="PS50067"/>
    </source>
</evidence>
<comment type="similarity">
    <text evidence="3 4">Belongs to the TRAFAC class myosin-kinesin ATPase superfamily. Kinesin family.</text>
</comment>
<evidence type="ECO:0000256" key="1">
    <source>
        <dbReference type="ARBA" id="ARBA00022741"/>
    </source>
</evidence>
<dbReference type="AlphaFoldDB" id="A0A6P4FMK2"/>
<evidence type="ECO:0000256" key="5">
    <source>
        <dbReference type="SAM" id="MobiDB-lite"/>
    </source>
</evidence>
<feature type="compositionally biased region" description="Polar residues" evidence="5">
    <location>
        <begin position="51"/>
        <end position="60"/>
    </location>
</feature>
<dbReference type="GO" id="GO:0008017">
    <property type="term" value="F:microtubule binding"/>
    <property type="evidence" value="ECO:0007669"/>
    <property type="project" value="InterPro"/>
</dbReference>
<dbReference type="GO" id="GO:0005524">
    <property type="term" value="F:ATP binding"/>
    <property type="evidence" value="ECO:0007669"/>
    <property type="project" value="UniProtKB-UniRule"/>
</dbReference>
<keyword evidence="3 4" id="KW-0505">Motor protein</keyword>
<feature type="region of interest" description="Disordered" evidence="5">
    <location>
        <begin position="1"/>
        <end position="101"/>
    </location>
</feature>
<dbReference type="Gene3D" id="3.40.850.10">
    <property type="entry name" value="Kinesin motor domain"/>
    <property type="match status" value="1"/>
</dbReference>
<dbReference type="PROSITE" id="PS00411">
    <property type="entry name" value="KINESIN_MOTOR_1"/>
    <property type="match status" value="1"/>
</dbReference>
<feature type="compositionally biased region" description="Basic and acidic residues" evidence="5">
    <location>
        <begin position="40"/>
        <end position="50"/>
    </location>
</feature>
<evidence type="ECO:0000256" key="3">
    <source>
        <dbReference type="PROSITE-ProRule" id="PRU00283"/>
    </source>
</evidence>
<keyword evidence="2 3" id="KW-0067">ATP-binding</keyword>
<feature type="compositionally biased region" description="Polar residues" evidence="5">
    <location>
        <begin position="74"/>
        <end position="84"/>
    </location>
</feature>
<dbReference type="RefSeq" id="XP_016990669.1">
    <property type="nucleotide sequence ID" value="XM_017135180.1"/>
</dbReference>
<dbReference type="GO" id="GO:0007018">
    <property type="term" value="P:microtubule-based movement"/>
    <property type="evidence" value="ECO:0007669"/>
    <property type="project" value="InterPro"/>
</dbReference>
<dbReference type="SUPFAM" id="SSF52540">
    <property type="entry name" value="P-loop containing nucleoside triphosphate hydrolases"/>
    <property type="match status" value="1"/>
</dbReference>
<dbReference type="GO" id="GO:0005874">
    <property type="term" value="C:microtubule"/>
    <property type="evidence" value="ECO:0007669"/>
    <property type="project" value="UniProtKB-KW"/>
</dbReference>
<accession>A0A6P4FMK2</accession>
<dbReference type="FunFam" id="3.40.850.10:FF:000122">
    <property type="entry name" value="Kinesin-like protein, KLP38B"/>
    <property type="match status" value="1"/>
</dbReference>
<dbReference type="OrthoDB" id="3176171at2759"/>
<dbReference type="InterPro" id="IPR019821">
    <property type="entry name" value="Kinesin_motor_CS"/>
</dbReference>
<reference evidence="7" key="1">
    <citation type="submission" date="2025-08" db="UniProtKB">
        <authorList>
            <consortium name="RefSeq"/>
        </authorList>
    </citation>
    <scope>IDENTIFICATION</scope>
</reference>
<dbReference type="PANTHER" id="PTHR47117">
    <property type="entry name" value="STAR-RELATED LIPID TRANSFER PROTEIN 9"/>
    <property type="match status" value="1"/>
</dbReference>
<dbReference type="Pfam" id="PF00225">
    <property type="entry name" value="Kinesin"/>
    <property type="match status" value="1"/>
</dbReference>
<feature type="compositionally biased region" description="Low complexity" evidence="5">
    <location>
        <begin position="85"/>
        <end position="96"/>
    </location>
</feature>
<dbReference type="GO" id="GO:0003777">
    <property type="term" value="F:microtubule motor activity"/>
    <property type="evidence" value="ECO:0007669"/>
    <property type="project" value="InterPro"/>
</dbReference>
<feature type="binding site" evidence="3">
    <location>
        <begin position="217"/>
        <end position="224"/>
    </location>
    <ligand>
        <name>ATP</name>
        <dbReference type="ChEBI" id="CHEBI:30616"/>
    </ligand>
</feature>
<feature type="domain" description="Kinesin motor" evidence="6">
    <location>
        <begin position="120"/>
        <end position="491"/>
    </location>
</feature>
<keyword evidence="4" id="KW-0493">Microtubule</keyword>
<dbReference type="InterPro" id="IPR036961">
    <property type="entry name" value="Kinesin_motor_dom_sf"/>
</dbReference>
<gene>
    <name evidence="7" type="primary">LOC108052713</name>
</gene>
<dbReference type="PROSITE" id="PS50067">
    <property type="entry name" value="KINESIN_MOTOR_2"/>
    <property type="match status" value="1"/>
</dbReference>
<evidence type="ECO:0000313" key="7">
    <source>
        <dbReference type="RefSeq" id="XP_016990669.1"/>
    </source>
</evidence>
<organism evidence="7">
    <name type="scientific">Drosophila rhopaloa</name>
    <name type="common">Fruit fly</name>
    <dbReference type="NCBI Taxonomy" id="1041015"/>
    <lineage>
        <taxon>Eukaryota</taxon>
        <taxon>Metazoa</taxon>
        <taxon>Ecdysozoa</taxon>
        <taxon>Arthropoda</taxon>
        <taxon>Hexapoda</taxon>
        <taxon>Insecta</taxon>
        <taxon>Pterygota</taxon>
        <taxon>Neoptera</taxon>
        <taxon>Endopterygota</taxon>
        <taxon>Diptera</taxon>
        <taxon>Brachycera</taxon>
        <taxon>Muscomorpha</taxon>
        <taxon>Ephydroidea</taxon>
        <taxon>Drosophilidae</taxon>
        <taxon>Drosophila</taxon>
        <taxon>Sophophora</taxon>
    </lineage>
</organism>
<dbReference type="PANTHER" id="PTHR47117:SF5">
    <property type="entry name" value="KINESIN-LIKE PROTEIN KIF14"/>
    <property type="match status" value="1"/>
</dbReference>
<name>A0A6P4FMK2_DRORH</name>
<dbReference type="InterPro" id="IPR027417">
    <property type="entry name" value="P-loop_NTPase"/>
</dbReference>
<feature type="compositionally biased region" description="Polar residues" evidence="5">
    <location>
        <begin position="1"/>
        <end position="17"/>
    </location>
</feature>
<dbReference type="InterPro" id="IPR001752">
    <property type="entry name" value="Kinesin_motor_dom"/>
</dbReference>
<proteinExistence type="inferred from homology"/>
<keyword evidence="1 3" id="KW-0547">Nucleotide-binding</keyword>